<gene>
    <name evidence="4" type="ORF">SAMN05444959_106102</name>
</gene>
<dbReference type="OrthoDB" id="8454826at2"/>
<dbReference type="SUPFAM" id="SSF53850">
    <property type="entry name" value="Periplasmic binding protein-like II"/>
    <property type="match status" value="1"/>
</dbReference>
<dbReference type="PANTHER" id="PTHR35936:SF17">
    <property type="entry name" value="ARGININE-BINDING EXTRACELLULAR PROTEIN ARTP"/>
    <property type="match status" value="1"/>
</dbReference>
<dbReference type="AlphaFoldDB" id="A0A239PVF7"/>
<dbReference type="SMART" id="SM00062">
    <property type="entry name" value="PBPb"/>
    <property type="match status" value="1"/>
</dbReference>
<feature type="domain" description="Solute-binding protein family 3/N-terminal" evidence="3">
    <location>
        <begin position="38"/>
        <end position="261"/>
    </location>
</feature>
<dbReference type="InterPro" id="IPR001638">
    <property type="entry name" value="Solute-binding_3/MltF_N"/>
</dbReference>
<keyword evidence="1 2" id="KW-0732">Signal</keyword>
<dbReference type="Proteomes" id="UP000198307">
    <property type="component" value="Unassembled WGS sequence"/>
</dbReference>
<keyword evidence="5" id="KW-1185">Reference proteome</keyword>
<evidence type="ECO:0000259" key="3">
    <source>
        <dbReference type="SMART" id="SM00062"/>
    </source>
</evidence>
<organism evidence="4 5">
    <name type="scientific">Paracoccus seriniphilus</name>
    <dbReference type="NCBI Taxonomy" id="184748"/>
    <lineage>
        <taxon>Bacteria</taxon>
        <taxon>Pseudomonadati</taxon>
        <taxon>Pseudomonadota</taxon>
        <taxon>Alphaproteobacteria</taxon>
        <taxon>Rhodobacterales</taxon>
        <taxon>Paracoccaceae</taxon>
        <taxon>Paracoccus</taxon>
    </lineage>
</organism>
<evidence type="ECO:0000256" key="1">
    <source>
        <dbReference type="ARBA" id="ARBA00022729"/>
    </source>
</evidence>
<protein>
    <submittedName>
        <fullName evidence="4">Amino acid ABC transporter substrate-binding protein, PAAT family</fullName>
    </submittedName>
</protein>
<sequence>MKNVVSTGLAAISLLAATQAVAQDCTPQHQVTTVDEGFLTIAAPTFPPFSTPLSEDDVTGIDGEIVKEIAARECLKIKVEQVEYATAIPYVVSGRADLAIGNFYRTAERGKVVDMSLPLYIDQMGLFSRDGVATVSGLEGRPVGTVQGYLWVNELKKILGDDLRLYNNYVALYQDLESSRIEVAIDGMAIGTAAQQGGALTDIKLVVTEPDERVAASVAPPQAGLPMAKGNDDLLGAINEIVTDLHDSGRLTEIMVEFGMPGTATDVGEPRLVQ</sequence>
<dbReference type="Gene3D" id="3.40.190.10">
    <property type="entry name" value="Periplasmic binding protein-like II"/>
    <property type="match status" value="2"/>
</dbReference>
<evidence type="ECO:0000313" key="5">
    <source>
        <dbReference type="Proteomes" id="UP000198307"/>
    </source>
</evidence>
<accession>A0A239PVF7</accession>
<evidence type="ECO:0000256" key="2">
    <source>
        <dbReference type="SAM" id="SignalP"/>
    </source>
</evidence>
<proteinExistence type="predicted"/>
<reference evidence="4 5" key="1">
    <citation type="submission" date="2017-07" db="EMBL/GenBank/DDBJ databases">
        <authorList>
            <person name="Sun Z.S."/>
            <person name="Albrecht U."/>
            <person name="Echele G."/>
            <person name="Lee C.C."/>
        </authorList>
    </citation>
    <scope>NUCLEOTIDE SEQUENCE [LARGE SCALE GENOMIC DNA]</scope>
    <source>
        <strain evidence="4 5">DSM 14827</strain>
    </source>
</reference>
<dbReference type="PANTHER" id="PTHR35936">
    <property type="entry name" value="MEMBRANE-BOUND LYTIC MUREIN TRANSGLYCOSYLASE F"/>
    <property type="match status" value="1"/>
</dbReference>
<dbReference type="Pfam" id="PF00497">
    <property type="entry name" value="SBP_bac_3"/>
    <property type="match status" value="1"/>
</dbReference>
<name>A0A239PVF7_9RHOB</name>
<feature type="signal peptide" evidence="2">
    <location>
        <begin position="1"/>
        <end position="22"/>
    </location>
</feature>
<evidence type="ECO:0000313" key="4">
    <source>
        <dbReference type="EMBL" id="SNT73922.1"/>
    </source>
</evidence>
<dbReference type="CDD" id="cd13530">
    <property type="entry name" value="PBP2_peptides_like"/>
    <property type="match status" value="1"/>
</dbReference>
<feature type="chain" id="PRO_5012241218" evidence="2">
    <location>
        <begin position="23"/>
        <end position="274"/>
    </location>
</feature>
<dbReference type="RefSeq" id="WP_089344290.1">
    <property type="nucleotide sequence ID" value="NZ_CP067130.1"/>
</dbReference>
<dbReference type="EMBL" id="FZQB01000006">
    <property type="protein sequence ID" value="SNT73922.1"/>
    <property type="molecule type" value="Genomic_DNA"/>
</dbReference>